<gene>
    <name evidence="1" type="ORF">L6164_031179</name>
</gene>
<evidence type="ECO:0000313" key="2">
    <source>
        <dbReference type="Proteomes" id="UP000828941"/>
    </source>
</evidence>
<protein>
    <submittedName>
        <fullName evidence="1">Uncharacterized protein</fullName>
    </submittedName>
</protein>
<reference evidence="1 2" key="1">
    <citation type="journal article" date="2022" name="DNA Res.">
        <title>Chromosomal-level genome assembly of the orchid tree Bauhinia variegata (Leguminosae; Cercidoideae) supports the allotetraploid origin hypothesis of Bauhinia.</title>
        <authorList>
            <person name="Zhong Y."/>
            <person name="Chen Y."/>
            <person name="Zheng D."/>
            <person name="Pang J."/>
            <person name="Liu Y."/>
            <person name="Luo S."/>
            <person name="Meng S."/>
            <person name="Qian L."/>
            <person name="Wei D."/>
            <person name="Dai S."/>
            <person name="Zhou R."/>
        </authorList>
    </citation>
    <scope>NUCLEOTIDE SEQUENCE [LARGE SCALE GENOMIC DNA]</scope>
    <source>
        <strain evidence="1">BV-YZ2020</strain>
    </source>
</reference>
<dbReference type="Proteomes" id="UP000828941">
    <property type="component" value="Chromosome 12"/>
</dbReference>
<comment type="caution">
    <text evidence="1">The sequence shown here is derived from an EMBL/GenBank/DDBJ whole genome shotgun (WGS) entry which is preliminary data.</text>
</comment>
<name>A0ACB9LF00_BAUVA</name>
<organism evidence="1 2">
    <name type="scientific">Bauhinia variegata</name>
    <name type="common">Purple orchid tree</name>
    <name type="synonym">Phanera variegata</name>
    <dbReference type="NCBI Taxonomy" id="167791"/>
    <lineage>
        <taxon>Eukaryota</taxon>
        <taxon>Viridiplantae</taxon>
        <taxon>Streptophyta</taxon>
        <taxon>Embryophyta</taxon>
        <taxon>Tracheophyta</taxon>
        <taxon>Spermatophyta</taxon>
        <taxon>Magnoliopsida</taxon>
        <taxon>eudicotyledons</taxon>
        <taxon>Gunneridae</taxon>
        <taxon>Pentapetalae</taxon>
        <taxon>rosids</taxon>
        <taxon>fabids</taxon>
        <taxon>Fabales</taxon>
        <taxon>Fabaceae</taxon>
        <taxon>Cercidoideae</taxon>
        <taxon>Cercideae</taxon>
        <taxon>Bauhiniinae</taxon>
        <taxon>Bauhinia</taxon>
    </lineage>
</organism>
<proteinExistence type="predicted"/>
<evidence type="ECO:0000313" key="1">
    <source>
        <dbReference type="EMBL" id="KAI4308062.1"/>
    </source>
</evidence>
<keyword evidence="2" id="KW-1185">Reference proteome</keyword>
<sequence length="556" mass="62378">METTNSKVSKAEELKVLANEAFSARKYSQAIDLYSQAIEVDSRNAVYWANRAFAHLRLEEYGSAIQDATKAIEVDPKYTKGYYRRGAAHLAMGKFKEALKDFQQVKKMCPNDPDAMKKLKECEKAVMKLKFEEAIAAPESERRSVAESIDFRSIGKGRNSSVPTEVAIAAVTVAVLAAVVMLFRTSVTTILAAIVVGLLLLLWTCWWSGCNAAFDFTHGHERFFLPMLDVEPQYSGARIEGDVVTLDFVKKMMDDFKNQKFLHKRYAFQIVLQTREMLQALPSLVDIYIPDGKHFTVCGDVHGQYYDLLNIFELNGLPSEENPYLFNGDFVDRGSFSVEVILTLFAFKCMSPSAIYLARGNHESKSMNKIYGFEGEVRSKLNDKFVELFAEVFCCLPLAHVINGKVFVVHGGLFSVDGVKLSDIRAINRFCEPPEEGLMCELLWSDPQPLPGRGPSKRGVGLSFGGDVTKRFLQDNNLDLVVRSHEVKDEGYEIEHDGKLITVFSAPNYCDQMGNKGAFIQFEAPDLKPNIVTFAAVPHPDVKPMAYANNFLRMFS</sequence>
<dbReference type="EMBL" id="CM039437">
    <property type="protein sequence ID" value="KAI4308062.1"/>
    <property type="molecule type" value="Genomic_DNA"/>
</dbReference>
<accession>A0ACB9LF00</accession>